<organism evidence="1 2">
    <name type="scientific">Streptomyces venezuelae</name>
    <dbReference type="NCBI Taxonomy" id="54571"/>
    <lineage>
        <taxon>Bacteria</taxon>
        <taxon>Bacillati</taxon>
        <taxon>Actinomycetota</taxon>
        <taxon>Actinomycetes</taxon>
        <taxon>Kitasatosporales</taxon>
        <taxon>Streptomycetaceae</taxon>
        <taxon>Streptomyces</taxon>
    </lineage>
</organism>
<sequence length="96" mass="10793">MVKIPADRLARLFLSLRRARSADAHALAAELRPFTERPGQRVPVPRATVLRTEQALRGEMELTAEQDRHDELAEAAEYLVRTVTAARRPQPAEPRG</sequence>
<protein>
    <submittedName>
        <fullName evidence="1">Uncharacterized protein</fullName>
    </submittedName>
</protein>
<dbReference type="EMBL" id="CP029190">
    <property type="protein sequence ID" value="QES46749.1"/>
    <property type="molecule type" value="Genomic_DNA"/>
</dbReference>
<gene>
    <name evidence="1" type="ORF">DEJ50_01635</name>
</gene>
<dbReference type="Proteomes" id="UP000325211">
    <property type="component" value="Chromosome"/>
</dbReference>
<reference evidence="1 2" key="1">
    <citation type="submission" date="2018-05" db="EMBL/GenBank/DDBJ databases">
        <title>Streptomyces venezuelae.</title>
        <authorList>
            <person name="Kim W."/>
            <person name="Lee N."/>
            <person name="Cho B.-K."/>
        </authorList>
    </citation>
    <scope>NUCLEOTIDE SEQUENCE [LARGE SCALE GENOMIC DNA]</scope>
    <source>
        <strain evidence="1 2">ATCC 21782</strain>
    </source>
</reference>
<evidence type="ECO:0000313" key="2">
    <source>
        <dbReference type="Proteomes" id="UP000325211"/>
    </source>
</evidence>
<name>A0A5P2D0V5_STRVZ</name>
<evidence type="ECO:0000313" key="1">
    <source>
        <dbReference type="EMBL" id="QES46749.1"/>
    </source>
</evidence>
<accession>A0A5P2D0V5</accession>
<proteinExistence type="predicted"/>
<dbReference type="AlphaFoldDB" id="A0A5P2D0V5"/>